<reference evidence="3" key="1">
    <citation type="submission" date="2018-05" db="EMBL/GenBank/DDBJ databases">
        <authorList>
            <person name="Lanie J.A."/>
            <person name="Ng W.-L."/>
            <person name="Kazmierczak K.M."/>
            <person name="Andrzejewski T.M."/>
            <person name="Davidsen T.M."/>
            <person name="Wayne K.J."/>
            <person name="Tettelin H."/>
            <person name="Glass J.I."/>
            <person name="Rusch D."/>
            <person name="Podicherti R."/>
            <person name="Tsui H.-C.T."/>
            <person name="Winkler M.E."/>
        </authorList>
    </citation>
    <scope>NUCLEOTIDE SEQUENCE</scope>
</reference>
<dbReference type="PANTHER" id="PTHR30290">
    <property type="entry name" value="PERIPLASMIC BINDING COMPONENT OF ABC TRANSPORTER"/>
    <property type="match status" value="1"/>
</dbReference>
<name>A0A382KGW6_9ZZZZ</name>
<gene>
    <name evidence="3" type="ORF">METZ01_LOCUS276170</name>
</gene>
<dbReference type="GO" id="GO:1904680">
    <property type="term" value="F:peptide transmembrane transporter activity"/>
    <property type="evidence" value="ECO:0007669"/>
    <property type="project" value="TreeGrafter"/>
</dbReference>
<dbReference type="SUPFAM" id="SSF53850">
    <property type="entry name" value="Periplasmic binding protein-like II"/>
    <property type="match status" value="1"/>
</dbReference>
<dbReference type="AlphaFoldDB" id="A0A382KGW6"/>
<dbReference type="Gene3D" id="3.10.105.10">
    <property type="entry name" value="Dipeptide-binding Protein, Domain 3"/>
    <property type="match status" value="1"/>
</dbReference>
<proteinExistence type="predicted"/>
<dbReference type="EMBL" id="UINC01080408">
    <property type="protein sequence ID" value="SVC23316.1"/>
    <property type="molecule type" value="Genomic_DNA"/>
</dbReference>
<feature type="non-terminal residue" evidence="3">
    <location>
        <position position="374"/>
    </location>
</feature>
<organism evidence="3">
    <name type="scientific">marine metagenome</name>
    <dbReference type="NCBI Taxonomy" id="408172"/>
    <lineage>
        <taxon>unclassified sequences</taxon>
        <taxon>metagenomes</taxon>
        <taxon>ecological metagenomes</taxon>
    </lineage>
</organism>
<dbReference type="Pfam" id="PF00496">
    <property type="entry name" value="SBP_bac_5"/>
    <property type="match status" value="1"/>
</dbReference>
<dbReference type="GO" id="GO:0015833">
    <property type="term" value="P:peptide transport"/>
    <property type="evidence" value="ECO:0007669"/>
    <property type="project" value="TreeGrafter"/>
</dbReference>
<evidence type="ECO:0000256" key="1">
    <source>
        <dbReference type="ARBA" id="ARBA00022729"/>
    </source>
</evidence>
<evidence type="ECO:0000313" key="3">
    <source>
        <dbReference type="EMBL" id="SVC23316.1"/>
    </source>
</evidence>
<protein>
    <recommendedName>
        <fullName evidence="2">Solute-binding protein family 5 domain-containing protein</fullName>
    </recommendedName>
</protein>
<feature type="domain" description="Solute-binding protein family 5" evidence="2">
    <location>
        <begin position="75"/>
        <end position="362"/>
    </location>
</feature>
<dbReference type="Gene3D" id="3.40.190.10">
    <property type="entry name" value="Periplasmic binding protein-like II"/>
    <property type="match status" value="1"/>
</dbReference>
<dbReference type="InterPro" id="IPR039424">
    <property type="entry name" value="SBP_5"/>
</dbReference>
<dbReference type="InterPro" id="IPR000914">
    <property type="entry name" value="SBP_5_dom"/>
</dbReference>
<evidence type="ECO:0000259" key="2">
    <source>
        <dbReference type="Pfam" id="PF00496"/>
    </source>
</evidence>
<accession>A0A382KGW6</accession>
<keyword evidence="1" id="KW-0732">Signal</keyword>
<sequence length="374" mass="41553">MKITKMLTSTALVLISAALFAPSVQAAPKKGGTATIIATVNPRHFNAAVQSGVATMEPGAQLFATLLRIDKDFKTHPYLAKSWKISDDGKTVTLNMIKGAKFHDGHDITSEDVAFSLKANRDNHPFKAMFAPLTEVQTPDAHTVVLQLKQAHPALHLALTSPLSPIIPKHIYGDGQNIKKHPRNTKNVVGSGPFMLKEFKRKEHLILTRNDNYFRKGRPYLDKIVYQNFGQVASQVIAMEEGKADLIGWMSSTRTLARLKKSKHLAQNADHYVAIGPNNWLAFNLLRKPLSDVRVRRAIAFAIDRKFITNVLMSGFSGPSTGPIVPGTPYYTDQVEHYDLDLKRANKILDDAGYARKSDGMRFDLTVDYLPSPR</sequence>
<dbReference type="PANTHER" id="PTHR30290:SF38">
    <property type="entry name" value="D,D-DIPEPTIDE-BINDING PERIPLASMIC PROTEIN DDPA-RELATED"/>
    <property type="match status" value="1"/>
</dbReference>